<feature type="non-terminal residue" evidence="1">
    <location>
        <position position="1"/>
    </location>
</feature>
<organism evidence="1">
    <name type="scientific">Tanacetum cinerariifolium</name>
    <name type="common">Dalmatian daisy</name>
    <name type="synonym">Chrysanthemum cinerariifolium</name>
    <dbReference type="NCBI Taxonomy" id="118510"/>
    <lineage>
        <taxon>Eukaryota</taxon>
        <taxon>Viridiplantae</taxon>
        <taxon>Streptophyta</taxon>
        <taxon>Embryophyta</taxon>
        <taxon>Tracheophyta</taxon>
        <taxon>Spermatophyta</taxon>
        <taxon>Magnoliopsida</taxon>
        <taxon>eudicotyledons</taxon>
        <taxon>Gunneridae</taxon>
        <taxon>Pentapetalae</taxon>
        <taxon>asterids</taxon>
        <taxon>campanulids</taxon>
        <taxon>Asterales</taxon>
        <taxon>Asteraceae</taxon>
        <taxon>Asteroideae</taxon>
        <taxon>Anthemideae</taxon>
        <taxon>Anthemidinae</taxon>
        <taxon>Tanacetum</taxon>
    </lineage>
</organism>
<reference evidence="1" key="1">
    <citation type="journal article" date="2019" name="Sci. Rep.">
        <title>Draft genome of Tanacetum cinerariifolium, the natural source of mosquito coil.</title>
        <authorList>
            <person name="Yamashiro T."/>
            <person name="Shiraishi A."/>
            <person name="Satake H."/>
            <person name="Nakayama K."/>
        </authorList>
    </citation>
    <scope>NUCLEOTIDE SEQUENCE</scope>
</reference>
<proteinExistence type="predicted"/>
<dbReference type="EMBL" id="BKCJ011106115">
    <property type="protein sequence ID" value="GFC86608.1"/>
    <property type="molecule type" value="Genomic_DNA"/>
</dbReference>
<name>A0A699RMK8_TANCI</name>
<protein>
    <submittedName>
        <fullName evidence="1">Uncharacterized protein</fullName>
    </submittedName>
</protein>
<gene>
    <name evidence="1" type="ORF">Tci_858578</name>
</gene>
<comment type="caution">
    <text evidence="1">The sequence shown here is derived from an EMBL/GenBank/DDBJ whole genome shotgun (WGS) entry which is preliminary data.</text>
</comment>
<dbReference type="AlphaFoldDB" id="A0A699RMK8"/>
<sequence>DDEREEYGNTNHPDDNANSFFKPYLDAQEENSIYTFMKGRDEHRPETHDCCANSEDSIEEVVTETMIESTLRKHMEEVRADYGSNTITSRFNKNAKFKLGGEFLKILCDNAFNGTNGDDVVDHTTKVLAILELIEIPNVDPNQHRMHVFPFSLTGVARK</sequence>
<accession>A0A699RMK8</accession>
<evidence type="ECO:0000313" key="1">
    <source>
        <dbReference type="EMBL" id="GFC86608.1"/>
    </source>
</evidence>